<name>A0A7K3UKG0_9HYPH</name>
<protein>
    <submittedName>
        <fullName evidence="2">Uncharacterized protein</fullName>
    </submittedName>
</protein>
<keyword evidence="1" id="KW-0812">Transmembrane</keyword>
<organism evidence="2 3">
    <name type="scientific">Rhizobium phaseoli</name>
    <dbReference type="NCBI Taxonomy" id="396"/>
    <lineage>
        <taxon>Bacteria</taxon>
        <taxon>Pseudomonadati</taxon>
        <taxon>Pseudomonadota</taxon>
        <taxon>Alphaproteobacteria</taxon>
        <taxon>Hyphomicrobiales</taxon>
        <taxon>Rhizobiaceae</taxon>
        <taxon>Rhizobium/Agrobacterium group</taxon>
        <taxon>Rhizobium</taxon>
    </lineage>
</organism>
<sequence>MLRTLFSGARDAFARVLIPDAAAVYKKAWSLRLIELAALADIILNVVPVVGDYLPWWLTLALLGGAYVARLLIQNKEAPVADQ</sequence>
<comment type="caution">
    <text evidence="2">The sequence shown here is derived from an EMBL/GenBank/DDBJ whole genome shotgun (WGS) entry which is preliminary data.</text>
</comment>
<feature type="transmembrane region" description="Helical" evidence="1">
    <location>
        <begin position="33"/>
        <end position="50"/>
    </location>
</feature>
<reference evidence="2 3" key="1">
    <citation type="submission" date="2019-12" db="EMBL/GenBank/DDBJ databases">
        <title>Rhizobium genotypes associated with high levels of biological nitrogen fixation by grain legumes in a temperate-maritime cropping system.</title>
        <authorList>
            <person name="Maluk M."/>
            <person name="Francesc Ferrando Molina F."/>
            <person name="Lopez Del Egido L."/>
            <person name="Lafos M."/>
            <person name="Langarica-Fuentes A."/>
            <person name="Gebre Yohannes G."/>
            <person name="Young M.W."/>
            <person name="Martin P."/>
            <person name="Gantlett R."/>
            <person name="Kenicer G."/>
            <person name="Hawes C."/>
            <person name="Begg G.S."/>
            <person name="Quilliam R.S."/>
            <person name="Squire G.R."/>
            <person name="Poole P.S."/>
            <person name="Young P.W."/>
            <person name="Iannetta P.M."/>
            <person name="James E.K."/>
        </authorList>
    </citation>
    <scope>NUCLEOTIDE SEQUENCE [LARGE SCALE GENOMIC DNA]</scope>
    <source>
        <strain evidence="2 3">JHI366</strain>
    </source>
</reference>
<evidence type="ECO:0000256" key="1">
    <source>
        <dbReference type="SAM" id="Phobius"/>
    </source>
</evidence>
<evidence type="ECO:0000313" key="3">
    <source>
        <dbReference type="Proteomes" id="UP000471753"/>
    </source>
</evidence>
<keyword evidence="1" id="KW-0472">Membrane</keyword>
<dbReference type="AlphaFoldDB" id="A0A7K3UKG0"/>
<dbReference type="RefSeq" id="WP_164014455.1">
    <property type="nucleotide sequence ID" value="NZ_WUFT01000019.1"/>
</dbReference>
<keyword evidence="1" id="KW-1133">Transmembrane helix</keyword>
<proteinExistence type="predicted"/>
<dbReference type="InterPro" id="IPR057700">
    <property type="entry name" value="DUF7940"/>
</dbReference>
<evidence type="ECO:0000313" key="2">
    <source>
        <dbReference type="EMBL" id="NEJ73775.1"/>
    </source>
</evidence>
<accession>A0A7K3UKG0</accession>
<dbReference type="Proteomes" id="UP000471753">
    <property type="component" value="Unassembled WGS sequence"/>
</dbReference>
<dbReference type="EMBL" id="WUFT01000019">
    <property type="protein sequence ID" value="NEJ73775.1"/>
    <property type="molecule type" value="Genomic_DNA"/>
</dbReference>
<gene>
    <name evidence="2" type="ORF">GR197_25080</name>
</gene>
<feature type="transmembrane region" description="Helical" evidence="1">
    <location>
        <begin position="56"/>
        <end position="73"/>
    </location>
</feature>
<dbReference type="Pfam" id="PF25612">
    <property type="entry name" value="DUF7940"/>
    <property type="match status" value="1"/>
</dbReference>